<dbReference type="PANTHER" id="PTHR30221:SF1">
    <property type="entry name" value="SMALL-CONDUCTANCE MECHANOSENSITIVE CHANNEL"/>
    <property type="match status" value="1"/>
</dbReference>
<dbReference type="STRING" id="493475.GARC_0300"/>
<dbReference type="eggNOG" id="COG0668">
    <property type="taxonomic scope" value="Bacteria"/>
</dbReference>
<sequence>MASQNNWQSALSTSYEQLNNYLVTHVPQLISALFLILLGWVIAWVCSKLTLTTVRFISRMWQKAAREVTSTKVTEIKLSHALVISKTVFWVVMLFFIAAATSSLGLDFFSSWLNALLGYIPQMLAAVFIVLAGYLLGNFVAVMVESAAENSSFKQPSSLGSIAKFSIFFVSIVVSVEQLGINIQFITTFIIVVVGVLLFGMALAFGMGSNSFVANIIAAKQAKNHFRINEYLKIAGTEGTLVDITATMLLIETEQGRVLIPARVCMEEKQGISVIVERIPAASEATKPTKLSE</sequence>
<dbReference type="InterPro" id="IPR045275">
    <property type="entry name" value="MscS_archaea/bacteria_type"/>
</dbReference>
<keyword evidence="1" id="KW-0407">Ion channel</keyword>
<keyword evidence="1" id="KW-1003">Cell membrane</keyword>
<feature type="transmembrane region" description="Helical" evidence="1">
    <location>
        <begin position="182"/>
        <end position="205"/>
    </location>
</feature>
<dbReference type="Pfam" id="PF05552">
    <property type="entry name" value="MS_channel_1st_1"/>
    <property type="match status" value="1"/>
</dbReference>
<organism evidence="2 3">
    <name type="scientific">Paraglaciecola arctica BSs20135</name>
    <dbReference type="NCBI Taxonomy" id="493475"/>
    <lineage>
        <taxon>Bacteria</taxon>
        <taxon>Pseudomonadati</taxon>
        <taxon>Pseudomonadota</taxon>
        <taxon>Gammaproteobacteria</taxon>
        <taxon>Alteromonadales</taxon>
        <taxon>Alteromonadaceae</taxon>
        <taxon>Paraglaciecola</taxon>
    </lineage>
</organism>
<dbReference type="AlphaFoldDB" id="K6YGL0"/>
<feature type="transmembrane region" description="Helical" evidence="1">
    <location>
        <begin position="78"/>
        <end position="99"/>
    </location>
</feature>
<keyword evidence="1" id="KW-0812">Transmembrane</keyword>
<name>K6YGL0_9ALTE</name>
<feature type="transmembrane region" description="Helical" evidence="1">
    <location>
        <begin position="29"/>
        <end position="57"/>
    </location>
</feature>
<evidence type="ECO:0000313" key="2">
    <source>
        <dbReference type="EMBL" id="GAC17282.1"/>
    </source>
</evidence>
<dbReference type="InterPro" id="IPR008910">
    <property type="entry name" value="MSC_TM_helix"/>
</dbReference>
<accession>K6YGL0</accession>
<comment type="subunit">
    <text evidence="1">Homoheptamer.</text>
</comment>
<keyword evidence="1" id="KW-0997">Cell inner membrane</keyword>
<gene>
    <name evidence="2" type="ORF">GARC_0300</name>
</gene>
<evidence type="ECO:0000313" key="3">
    <source>
        <dbReference type="Proteomes" id="UP000006327"/>
    </source>
</evidence>
<dbReference type="GO" id="GO:0005886">
    <property type="term" value="C:plasma membrane"/>
    <property type="evidence" value="ECO:0007669"/>
    <property type="project" value="UniProtKB-SubCell"/>
</dbReference>
<comment type="caution">
    <text evidence="2">The sequence shown here is derived from an EMBL/GenBank/DDBJ whole genome shotgun (WGS) entry which is preliminary data.</text>
</comment>
<keyword evidence="3" id="KW-1185">Reference proteome</keyword>
<reference evidence="2 3" key="1">
    <citation type="journal article" date="2017" name="Antonie Van Leeuwenhoek">
        <title>Rhizobium rhizosphaerae sp. nov., a novel species isolated from rice rhizosphere.</title>
        <authorList>
            <person name="Zhao J.J."/>
            <person name="Zhang J."/>
            <person name="Zhang R.J."/>
            <person name="Zhang C.W."/>
            <person name="Yin H.Q."/>
            <person name="Zhang X.X."/>
        </authorList>
    </citation>
    <scope>NUCLEOTIDE SEQUENCE [LARGE SCALE GENOMIC DNA]</scope>
    <source>
        <strain evidence="2 3">BSs20135</strain>
    </source>
</reference>
<protein>
    <recommendedName>
        <fullName evidence="1">Small-conductance mechanosensitive channel</fullName>
    </recommendedName>
</protein>
<feature type="transmembrane region" description="Helical" evidence="1">
    <location>
        <begin position="119"/>
        <end position="144"/>
    </location>
</feature>
<keyword evidence="1" id="KW-1133">Transmembrane helix</keyword>
<dbReference type="PANTHER" id="PTHR30221">
    <property type="entry name" value="SMALL-CONDUCTANCE MECHANOSENSITIVE CHANNEL"/>
    <property type="match status" value="1"/>
</dbReference>
<dbReference type="RefSeq" id="WP_007615998.1">
    <property type="nucleotide sequence ID" value="NZ_BAEO01000006.1"/>
</dbReference>
<comment type="subcellular location">
    <subcellularLocation>
        <location evidence="1">Cell inner membrane</location>
        <topology evidence="1">Multi-pass membrane protein</topology>
    </subcellularLocation>
</comment>
<dbReference type="GO" id="GO:0008381">
    <property type="term" value="F:mechanosensitive monoatomic ion channel activity"/>
    <property type="evidence" value="ECO:0007669"/>
    <property type="project" value="InterPro"/>
</dbReference>
<dbReference type="Gene3D" id="1.10.287.1260">
    <property type="match status" value="1"/>
</dbReference>
<comment type="function">
    <text evidence="1">Mechanosensitive channel that participates in the regulation of osmotic pressure changes within the cell, opening in response to stretch forces in the membrane lipid bilayer, without the need for other proteins. Contributes to normal resistance to hypoosmotic shock. Forms an ion channel of 1.0 nanosiemens conductance with a slight preference for anions.</text>
</comment>
<comment type="similarity">
    <text evidence="1">Belongs to the MscS (TC 1.A.23) family.</text>
</comment>
<proteinExistence type="inferred from homology"/>
<evidence type="ECO:0000256" key="1">
    <source>
        <dbReference type="RuleBase" id="RU369025"/>
    </source>
</evidence>
<feature type="transmembrane region" description="Helical" evidence="1">
    <location>
        <begin position="156"/>
        <end position="176"/>
    </location>
</feature>
<dbReference type="Proteomes" id="UP000006327">
    <property type="component" value="Unassembled WGS sequence"/>
</dbReference>
<keyword evidence="1" id="KW-0472">Membrane</keyword>
<dbReference type="OrthoDB" id="6382970at2"/>
<keyword evidence="1" id="KW-0813">Transport</keyword>
<comment type="caution">
    <text evidence="1">Lacks conserved residue(s) required for the propagation of feature annotation.</text>
</comment>
<dbReference type="EMBL" id="BAEO01000006">
    <property type="protein sequence ID" value="GAC17282.1"/>
    <property type="molecule type" value="Genomic_DNA"/>
</dbReference>
<keyword evidence="1" id="KW-0406">Ion transport</keyword>